<keyword evidence="3" id="KW-1185">Reference proteome</keyword>
<evidence type="ECO:0000313" key="2">
    <source>
        <dbReference type="EMBL" id="MBH0229249.1"/>
    </source>
</evidence>
<organism evidence="2 3">
    <name type="scientific">Halobacillus yeomjeoni</name>
    <dbReference type="NCBI Taxonomy" id="311194"/>
    <lineage>
        <taxon>Bacteria</taxon>
        <taxon>Bacillati</taxon>
        <taxon>Bacillota</taxon>
        <taxon>Bacilli</taxon>
        <taxon>Bacillales</taxon>
        <taxon>Bacillaceae</taxon>
        <taxon>Halobacillus</taxon>
    </lineage>
</organism>
<accession>A0A931HTT5</accession>
<dbReference type="AlphaFoldDB" id="A0A931HTT5"/>
<name>A0A931HTT5_9BACI</name>
<gene>
    <name evidence="2" type="ORF">H0267_03390</name>
</gene>
<dbReference type="Pfam" id="PF11068">
    <property type="entry name" value="YlqD"/>
    <property type="match status" value="1"/>
</dbReference>
<protein>
    <submittedName>
        <fullName evidence="2">YlqD family protein</fullName>
    </submittedName>
</protein>
<feature type="coiled-coil region" evidence="1">
    <location>
        <begin position="22"/>
        <end position="49"/>
    </location>
</feature>
<evidence type="ECO:0000313" key="3">
    <source>
        <dbReference type="Proteomes" id="UP000614490"/>
    </source>
</evidence>
<comment type="caution">
    <text evidence="2">The sequence shown here is derived from an EMBL/GenBank/DDBJ whole genome shotgun (WGS) entry which is preliminary data.</text>
</comment>
<sequence>MQIIRKIPVKQILTQSSRAELKDRFDERIARLDRECRQLSFEQKKLERKPGVSRQEVERRFSKEISRRRDQMRWIEYQLNQLEILPDGSELETDEVDALIEVNEGDSWNEMIRDQQMIIKDGIVIRAR</sequence>
<dbReference type="InterPro" id="IPR021297">
    <property type="entry name" value="YlqD"/>
</dbReference>
<reference evidence="2 3" key="1">
    <citation type="journal article" date="2005" name="Int. J. Syst. Evol. Microbiol.">
        <title>Halobacillus yeomjeoni sp. nov., isolated from a marine solar saltern in Korea.</title>
        <authorList>
            <person name="Yoon J.H."/>
            <person name="Kang S.J."/>
            <person name="Lee C.H."/>
            <person name="Oh H.W."/>
            <person name="Oh T.K."/>
        </authorList>
    </citation>
    <scope>NUCLEOTIDE SEQUENCE [LARGE SCALE GENOMIC DNA]</scope>
    <source>
        <strain evidence="2 3">KCTC 3957</strain>
    </source>
</reference>
<evidence type="ECO:0000256" key="1">
    <source>
        <dbReference type="SAM" id="Coils"/>
    </source>
</evidence>
<dbReference type="Gene3D" id="6.10.140.1110">
    <property type="match status" value="1"/>
</dbReference>
<dbReference type="EMBL" id="JADZSC010000001">
    <property type="protein sequence ID" value="MBH0229249.1"/>
    <property type="molecule type" value="Genomic_DNA"/>
</dbReference>
<keyword evidence="1" id="KW-0175">Coiled coil</keyword>
<dbReference type="Proteomes" id="UP000614490">
    <property type="component" value="Unassembled WGS sequence"/>
</dbReference>
<dbReference type="RefSeq" id="WP_197315871.1">
    <property type="nucleotide sequence ID" value="NZ_JADZSC010000001.1"/>
</dbReference>
<proteinExistence type="predicted"/>